<organism evidence="3 4">
    <name type="scientific">Fusarium longipes</name>
    <dbReference type="NCBI Taxonomy" id="694270"/>
    <lineage>
        <taxon>Eukaryota</taxon>
        <taxon>Fungi</taxon>
        <taxon>Dikarya</taxon>
        <taxon>Ascomycota</taxon>
        <taxon>Pezizomycotina</taxon>
        <taxon>Sordariomycetes</taxon>
        <taxon>Hypocreomycetidae</taxon>
        <taxon>Hypocreales</taxon>
        <taxon>Nectriaceae</taxon>
        <taxon>Fusarium</taxon>
    </lineage>
</organism>
<name>A0A395T8X6_9HYPO</name>
<protein>
    <submittedName>
        <fullName evidence="3">Uncharacterized protein</fullName>
    </submittedName>
</protein>
<proteinExistence type="predicted"/>
<accession>A0A395T8X6</accession>
<dbReference type="Proteomes" id="UP000266234">
    <property type="component" value="Unassembled WGS sequence"/>
</dbReference>
<evidence type="ECO:0000313" key="3">
    <source>
        <dbReference type="EMBL" id="RGP80762.1"/>
    </source>
</evidence>
<evidence type="ECO:0000313" key="4">
    <source>
        <dbReference type="Proteomes" id="UP000266234"/>
    </source>
</evidence>
<keyword evidence="4" id="KW-1185">Reference proteome</keyword>
<keyword evidence="2" id="KW-0732">Signal</keyword>
<sequence length="354" mass="40380">MQFKNTIIAIGLLVSACTAAAVPEAQPEFPTLNLAKRACNEDGYRKCTQTCPGLGGAAIGCPIDLESQNNTENSTSRPSSEALPDLDSQNNAETSTSEPSSEARPDSQDRTRHDKTVDPVSKDRSKTVPDLQERAGQCIFLCLQSPSRGGYAVLVPCFRPTMTRRIGRRSKHGSGKWEWMYAKAPWWDRAYESDCLTYQRLMDSYYRQLNWWIRWVPYCGMIKVIEVNFQFDCTINPDGHYPISMKHLGIEDINEECERIMARRLEVPESDICNDYGGYREHSDHCNVLTEVLHQQCIKDQVKVIQTKAKEAEKRQKQLEFLSDFEKCARDPMRANELHILEGRAQESPVYDIK</sequence>
<dbReference type="OrthoDB" id="3557612at2759"/>
<feature type="signal peptide" evidence="2">
    <location>
        <begin position="1"/>
        <end position="21"/>
    </location>
</feature>
<evidence type="ECO:0000256" key="2">
    <source>
        <dbReference type="SAM" id="SignalP"/>
    </source>
</evidence>
<feature type="chain" id="PRO_5017248188" evidence="2">
    <location>
        <begin position="22"/>
        <end position="354"/>
    </location>
</feature>
<dbReference type="PROSITE" id="PS51257">
    <property type="entry name" value="PROKAR_LIPOPROTEIN"/>
    <property type="match status" value="1"/>
</dbReference>
<comment type="caution">
    <text evidence="3">The sequence shown here is derived from an EMBL/GenBank/DDBJ whole genome shotgun (WGS) entry which is preliminary data.</text>
</comment>
<gene>
    <name evidence="3" type="ORF">FLONG3_1102</name>
</gene>
<dbReference type="EMBL" id="PXOG01000024">
    <property type="protein sequence ID" value="RGP80762.1"/>
    <property type="molecule type" value="Genomic_DNA"/>
</dbReference>
<evidence type="ECO:0000256" key="1">
    <source>
        <dbReference type="SAM" id="MobiDB-lite"/>
    </source>
</evidence>
<feature type="compositionally biased region" description="Basic and acidic residues" evidence="1">
    <location>
        <begin position="101"/>
        <end position="129"/>
    </location>
</feature>
<reference evidence="3 4" key="1">
    <citation type="journal article" date="2018" name="PLoS Pathog.">
        <title>Evolution of structural diversity of trichothecenes, a family of toxins produced by plant pathogenic and entomopathogenic fungi.</title>
        <authorList>
            <person name="Proctor R.H."/>
            <person name="McCormick S.P."/>
            <person name="Kim H.S."/>
            <person name="Cardoza R.E."/>
            <person name="Stanley A.M."/>
            <person name="Lindo L."/>
            <person name="Kelly A."/>
            <person name="Brown D.W."/>
            <person name="Lee T."/>
            <person name="Vaughan M.M."/>
            <person name="Alexander N.J."/>
            <person name="Busman M."/>
            <person name="Gutierrez S."/>
        </authorList>
    </citation>
    <scope>NUCLEOTIDE SEQUENCE [LARGE SCALE GENOMIC DNA]</scope>
    <source>
        <strain evidence="3 4">NRRL 20695</strain>
    </source>
</reference>
<dbReference type="AlphaFoldDB" id="A0A395T8X6"/>
<feature type="region of interest" description="Disordered" evidence="1">
    <location>
        <begin position="68"/>
        <end position="129"/>
    </location>
</feature>
<feature type="compositionally biased region" description="Polar residues" evidence="1">
    <location>
        <begin position="68"/>
        <end position="79"/>
    </location>
</feature>